<reference evidence="9 10" key="1">
    <citation type="submission" date="2024-06" db="EMBL/GenBank/DDBJ databases">
        <authorList>
            <person name="Pan Q."/>
            <person name="Wen M."/>
            <person name="Jouanno E."/>
            <person name="Zahm M."/>
            <person name="Klopp C."/>
            <person name="Cabau C."/>
            <person name="Louis A."/>
            <person name="Berthelot C."/>
            <person name="Parey E."/>
            <person name="Roest Crollius H."/>
            <person name="Montfort J."/>
            <person name="Robinson-Rechavi M."/>
            <person name="Bouchez O."/>
            <person name="Lampietro C."/>
            <person name="Lopez Roques C."/>
            <person name="Donnadieu C."/>
            <person name="Postlethwait J."/>
            <person name="Bobe J."/>
            <person name="Verreycken H."/>
            <person name="Guiguen Y."/>
        </authorList>
    </citation>
    <scope>NUCLEOTIDE SEQUENCE [LARGE SCALE GENOMIC DNA]</scope>
    <source>
        <strain evidence="9">Up_M1</strain>
        <tissue evidence="9">Testis</tissue>
    </source>
</reference>
<feature type="compositionally biased region" description="Polar residues" evidence="7">
    <location>
        <begin position="520"/>
        <end position="534"/>
    </location>
</feature>
<protein>
    <recommendedName>
        <fullName evidence="3">RING-type E3 ubiquitin transferase</fullName>
        <ecNumber evidence="3">2.3.2.27</ecNumber>
    </recommendedName>
</protein>
<dbReference type="InterPro" id="IPR039396">
    <property type="entry name" value="Deltex_C"/>
</dbReference>
<accession>A0ABD0WVA7</accession>
<dbReference type="InterPro" id="IPR012677">
    <property type="entry name" value="Nucleotide-bd_a/b_plait_sf"/>
</dbReference>
<dbReference type="InterPro" id="IPR035979">
    <property type="entry name" value="RBD_domain_sf"/>
</dbReference>
<feature type="region of interest" description="Disordered" evidence="7">
    <location>
        <begin position="465"/>
        <end position="503"/>
    </location>
</feature>
<evidence type="ECO:0000256" key="1">
    <source>
        <dbReference type="ARBA" id="ARBA00000900"/>
    </source>
</evidence>
<dbReference type="GO" id="GO:0003723">
    <property type="term" value="F:RNA binding"/>
    <property type="evidence" value="ECO:0007669"/>
    <property type="project" value="UniProtKB-UniRule"/>
</dbReference>
<feature type="compositionally biased region" description="Polar residues" evidence="7">
    <location>
        <begin position="171"/>
        <end position="188"/>
    </location>
</feature>
<dbReference type="SUPFAM" id="SSF54928">
    <property type="entry name" value="RNA-binding domain, RBD"/>
    <property type="match status" value="1"/>
</dbReference>
<dbReference type="GO" id="GO:0046872">
    <property type="term" value="F:metal ion binding"/>
    <property type="evidence" value="ECO:0007669"/>
    <property type="project" value="UniProtKB-KW"/>
</dbReference>
<dbReference type="InterPro" id="IPR039399">
    <property type="entry name" value="Deltex_C_sf"/>
</dbReference>
<feature type="compositionally biased region" description="Basic and acidic residues" evidence="7">
    <location>
        <begin position="189"/>
        <end position="217"/>
    </location>
</feature>
<evidence type="ECO:0000313" key="9">
    <source>
        <dbReference type="EMBL" id="KAL0984395.1"/>
    </source>
</evidence>
<comment type="pathway">
    <text evidence="2">Protein modification; protein ubiquitination.</text>
</comment>
<organism evidence="9 10">
    <name type="scientific">Umbra pygmaea</name>
    <name type="common">Eastern mudminnow</name>
    <dbReference type="NCBI Taxonomy" id="75934"/>
    <lineage>
        <taxon>Eukaryota</taxon>
        <taxon>Metazoa</taxon>
        <taxon>Chordata</taxon>
        <taxon>Craniata</taxon>
        <taxon>Vertebrata</taxon>
        <taxon>Euteleostomi</taxon>
        <taxon>Actinopterygii</taxon>
        <taxon>Neopterygii</taxon>
        <taxon>Teleostei</taxon>
        <taxon>Protacanthopterygii</taxon>
        <taxon>Esociformes</taxon>
        <taxon>Umbridae</taxon>
        <taxon>Umbra</taxon>
    </lineage>
</organism>
<dbReference type="Gene3D" id="3.30.390.130">
    <property type="match status" value="1"/>
</dbReference>
<dbReference type="EC" id="2.3.2.27" evidence="3"/>
<proteinExistence type="predicted"/>
<dbReference type="EMBL" id="JAGEUA010000004">
    <property type="protein sequence ID" value="KAL0984395.1"/>
    <property type="molecule type" value="Genomic_DNA"/>
</dbReference>
<keyword evidence="4" id="KW-0808">Transferase</keyword>
<evidence type="ECO:0000259" key="8">
    <source>
        <dbReference type="PROSITE" id="PS50102"/>
    </source>
</evidence>
<evidence type="ECO:0000256" key="7">
    <source>
        <dbReference type="SAM" id="MobiDB-lite"/>
    </source>
</evidence>
<keyword evidence="6" id="KW-0694">RNA-binding</keyword>
<dbReference type="PANTHER" id="PTHR12622">
    <property type="entry name" value="DELTEX-RELATED"/>
    <property type="match status" value="1"/>
</dbReference>
<keyword evidence="10" id="KW-1185">Reference proteome</keyword>
<dbReference type="InterPro" id="IPR057051">
    <property type="entry name" value="PARP14_RPM_1"/>
</dbReference>
<sequence length="1136" mass="125673">MTSKLGTVRVSGIPQDISESRLIDKLKIHFLRKRNGGGEILSVTISKTVPGCSFILFEDSKVARRVVEHQSHILSVNGKDYELNVSLHSKEIDPDELFVDTAVTVDYSKLPGGKASISNILKNISDVKCTFHVQDELCTFKGRYTDVQHLTVRLLRLLETQNSKEVHSLKSEANQDVQSYISTPGQTERPQDSEKLGHTSRFDMDKNSSRASERNDAHQALYTKGRKEMEALYTDDKDEARALPHSYSNYTQNARKFEETTMEDFSMVLDTDIFQYLQKNCLAEYQIILNRHGVEVIDVTSKDITTLYLHLKTGANRPSVEGLRLAYGELGWLFQEKEAQLRKEQLAKEHLSKLGLQQAIKALSERFTNLLINQDKSNVYLVGSGRDVSEAKQFLMGSQELKKLHEDLFHPSEYASLPFISETKFKKGRGVGSKELKMAPTFGKSIGSRKPKDDDIQLSVNPFKDHQTSHFSSRKHTRIDDEKLHSGTMSGGLSGNVAMSGPHALQASKGEDYLFKRYEPSSTDSMSTKHTPNRAQKDETRPTKAAKYNESQSYTLDHMALSVDKMVATGSINQSASISTLRRSNSFSGIVKTKQVEKDCNSAIDLFGKIKDEKFDSHQETMDAFSADVVVPKDQWLYTKDFFHILVEDITSDLQMKAKETSEEVVLHLRGKDLAKVHMCQKLLKELFTTVAKDFTTRELLLTQESKNVTVEVLYTALRGKCEKVKIIPKPKTKSLLILGPKLDCMEAISLLQQMFCSGTESELTLEEGSVDLKPFAVSSSSPGIYPSMANQNTASSATQYQETSTSLSLSRRSEVTKAPVLKPQLVRVGPVDKKSLKKPTAPSQAEGSLRITKGEDDSAALLSEVSVQRMTGVKPEEIQVTNSRGVQSQNVLLEENVHLSCICGTAMASVSLMACGAAMCPSCEKQVHSNCILCTKSKKSMAPQWVTTKLCGASQCNEKEDAKPTDVKASPGVVGEATGESMSITAHGAAHSNGQVCPKSEVDIVGIHGTMTYSEMSISLSGHSKNTTLKITYNIPDGIQGEQHPNPGRPFQGGKFHAFLPMNESTRKLLPSLKRAFDQGQTFTVRVGDNLDQVTWGNIPHKTSIEGGISRNGYPDSKYLKSLAEALKSTGIEEG</sequence>
<evidence type="ECO:0000256" key="5">
    <source>
        <dbReference type="ARBA" id="ARBA00022723"/>
    </source>
</evidence>
<comment type="catalytic activity">
    <reaction evidence="1">
        <text>S-ubiquitinyl-[E2 ubiquitin-conjugating enzyme]-L-cysteine + [acceptor protein]-L-lysine = [E2 ubiquitin-conjugating enzyme]-L-cysteine + N(6)-ubiquitinyl-[acceptor protein]-L-lysine.</text>
        <dbReference type="EC" id="2.3.2.27"/>
    </reaction>
</comment>
<keyword evidence="5" id="KW-0479">Metal-binding</keyword>
<evidence type="ECO:0000256" key="4">
    <source>
        <dbReference type="ARBA" id="ARBA00022679"/>
    </source>
</evidence>
<name>A0ABD0WVA7_UMBPY</name>
<feature type="region of interest" description="Disordered" evidence="7">
    <location>
        <begin position="519"/>
        <end position="546"/>
    </location>
</feature>
<evidence type="ECO:0000313" key="10">
    <source>
        <dbReference type="Proteomes" id="UP001557470"/>
    </source>
</evidence>
<dbReference type="Gene3D" id="3.30.70.330">
    <property type="match status" value="1"/>
</dbReference>
<gene>
    <name evidence="9" type="ORF">UPYG_G00140880</name>
</gene>
<feature type="compositionally biased region" description="Polar residues" evidence="7">
    <location>
        <begin position="788"/>
        <end position="802"/>
    </location>
</feature>
<dbReference type="Proteomes" id="UP001557470">
    <property type="component" value="Unassembled WGS sequence"/>
</dbReference>
<dbReference type="PROSITE" id="PS50102">
    <property type="entry name" value="RRM"/>
    <property type="match status" value="1"/>
</dbReference>
<dbReference type="InterPro" id="IPR039398">
    <property type="entry name" value="Deltex_fam"/>
</dbReference>
<dbReference type="AlphaFoldDB" id="A0ABD0WVA7"/>
<comment type="caution">
    <text evidence="9">The sequence shown here is derived from an EMBL/GenBank/DDBJ whole genome shotgun (WGS) entry which is preliminary data.</text>
</comment>
<dbReference type="Pfam" id="PF23222">
    <property type="entry name" value="RRM_PARP14_1"/>
    <property type="match status" value="1"/>
</dbReference>
<feature type="region of interest" description="Disordered" evidence="7">
    <location>
        <begin position="165"/>
        <end position="218"/>
    </location>
</feature>
<feature type="region of interest" description="Disordered" evidence="7">
    <location>
        <begin position="788"/>
        <end position="816"/>
    </location>
</feature>
<dbReference type="GO" id="GO:0061630">
    <property type="term" value="F:ubiquitin protein ligase activity"/>
    <property type="evidence" value="ECO:0007669"/>
    <property type="project" value="UniProtKB-EC"/>
</dbReference>
<feature type="domain" description="RRM" evidence="8">
    <location>
        <begin position="6"/>
        <end position="90"/>
    </location>
</feature>
<dbReference type="InterPro" id="IPR000504">
    <property type="entry name" value="RRM_dom"/>
</dbReference>
<dbReference type="Pfam" id="PF18102">
    <property type="entry name" value="DTC"/>
    <property type="match status" value="1"/>
</dbReference>
<evidence type="ECO:0000256" key="3">
    <source>
        <dbReference type="ARBA" id="ARBA00012483"/>
    </source>
</evidence>
<evidence type="ECO:0000256" key="6">
    <source>
        <dbReference type="PROSITE-ProRule" id="PRU00176"/>
    </source>
</evidence>
<evidence type="ECO:0000256" key="2">
    <source>
        <dbReference type="ARBA" id="ARBA00004906"/>
    </source>
</evidence>